<dbReference type="AlphaFoldDB" id="A0A1K2IFN2"/>
<evidence type="ECO:0000313" key="2">
    <source>
        <dbReference type="EMBL" id="SFZ91066.1"/>
    </source>
</evidence>
<evidence type="ECO:0000256" key="1">
    <source>
        <dbReference type="SAM" id="SignalP"/>
    </source>
</evidence>
<sequence>MKKLLLLQVLFLLALQLFNAQSITFISEKNNKPLSKVSVFGKNGNLMTQSDIDGKIDKQTLNPPQEKYDIVYNNIPVTTLSYSDFDKAIIKINDQIKEIQAVVISKKPAKYLYMKGNFNTYVTVNNRLNCYADGVVTYIFDNKTKKLKSTNIEQYRVYTLIDPKEEEKLVASWDFQSDMEIPDIKHIGNLEKYNVHYPDTKELKGDYKDEVEMTDKFLQKKPLALFGFRIFDMRNVLNISYEKDSKKTLKDFLEYNELNFTKIKHKSEQDFSVVVDYKNFYPTDISFSNEDDIQNVRFDRDNSNYKTQYWQNPSFPNMQSVFSSYFKDDLKEKENKK</sequence>
<dbReference type="Proteomes" id="UP000182034">
    <property type="component" value="Unassembled WGS sequence"/>
</dbReference>
<gene>
    <name evidence="2" type="ORF">SAMN05216324_10243</name>
</gene>
<organism evidence="2 3">
    <name type="scientific">Chryseobacterium limigenitum</name>
    <dbReference type="NCBI Taxonomy" id="1612149"/>
    <lineage>
        <taxon>Bacteria</taxon>
        <taxon>Pseudomonadati</taxon>
        <taxon>Bacteroidota</taxon>
        <taxon>Flavobacteriia</taxon>
        <taxon>Flavobacteriales</taxon>
        <taxon>Weeksellaceae</taxon>
        <taxon>Chryseobacterium group</taxon>
        <taxon>Chryseobacterium</taxon>
    </lineage>
</organism>
<keyword evidence="3" id="KW-1185">Reference proteome</keyword>
<dbReference type="OrthoDB" id="1234616at2"/>
<name>A0A1K2IFN2_9FLAO</name>
<evidence type="ECO:0000313" key="3">
    <source>
        <dbReference type="Proteomes" id="UP000182034"/>
    </source>
</evidence>
<reference evidence="3" key="1">
    <citation type="submission" date="2016-10" db="EMBL/GenBank/DDBJ databases">
        <authorList>
            <person name="Varghese N."/>
            <person name="Submissions S."/>
        </authorList>
    </citation>
    <scope>NUCLEOTIDE SEQUENCE [LARGE SCALE GENOMIC DNA]</scope>
    <source>
        <strain evidence="3">SUR2</strain>
    </source>
</reference>
<proteinExistence type="predicted"/>
<feature type="signal peptide" evidence="1">
    <location>
        <begin position="1"/>
        <end position="19"/>
    </location>
</feature>
<keyword evidence="1" id="KW-0732">Signal</keyword>
<dbReference type="RefSeq" id="WP_072407066.1">
    <property type="nucleotide sequence ID" value="NZ_FPKW01000002.1"/>
</dbReference>
<accession>A0A1K2IFN2</accession>
<feature type="chain" id="PRO_5011956038" evidence="1">
    <location>
        <begin position="20"/>
        <end position="337"/>
    </location>
</feature>
<dbReference type="EMBL" id="FPKW01000002">
    <property type="protein sequence ID" value="SFZ91066.1"/>
    <property type="molecule type" value="Genomic_DNA"/>
</dbReference>
<protein>
    <submittedName>
        <fullName evidence="2">Uncharacterized protein</fullName>
    </submittedName>
</protein>